<sequence>MMMSVKNHQIPPTILVERAFGMSSDPEREEQRRRTSEHTQTVGPLRAASRPEQSLVGADYHVPKVTS</sequence>
<organism evidence="2 3">
    <name type="scientific">Liparis tanakae</name>
    <name type="common">Tanaka's snailfish</name>
    <dbReference type="NCBI Taxonomy" id="230148"/>
    <lineage>
        <taxon>Eukaryota</taxon>
        <taxon>Metazoa</taxon>
        <taxon>Chordata</taxon>
        <taxon>Craniata</taxon>
        <taxon>Vertebrata</taxon>
        <taxon>Euteleostomi</taxon>
        <taxon>Actinopterygii</taxon>
        <taxon>Neopterygii</taxon>
        <taxon>Teleostei</taxon>
        <taxon>Neoteleostei</taxon>
        <taxon>Acanthomorphata</taxon>
        <taxon>Eupercaria</taxon>
        <taxon>Perciformes</taxon>
        <taxon>Cottioidei</taxon>
        <taxon>Cottales</taxon>
        <taxon>Liparidae</taxon>
        <taxon>Liparis</taxon>
    </lineage>
</organism>
<feature type="region of interest" description="Disordered" evidence="1">
    <location>
        <begin position="17"/>
        <end position="67"/>
    </location>
</feature>
<evidence type="ECO:0000313" key="3">
    <source>
        <dbReference type="Proteomes" id="UP000314294"/>
    </source>
</evidence>
<protein>
    <submittedName>
        <fullName evidence="2">Uncharacterized protein</fullName>
    </submittedName>
</protein>
<keyword evidence="3" id="KW-1185">Reference proteome</keyword>
<gene>
    <name evidence="2" type="ORF">EYF80_012490</name>
</gene>
<dbReference type="EMBL" id="SRLO01000085">
    <property type="protein sequence ID" value="TNN77185.1"/>
    <property type="molecule type" value="Genomic_DNA"/>
</dbReference>
<reference evidence="2 3" key="1">
    <citation type="submission" date="2019-03" db="EMBL/GenBank/DDBJ databases">
        <title>First draft genome of Liparis tanakae, snailfish: a comprehensive survey of snailfish specific genes.</title>
        <authorList>
            <person name="Kim W."/>
            <person name="Song I."/>
            <person name="Jeong J.-H."/>
            <person name="Kim D."/>
            <person name="Kim S."/>
            <person name="Ryu S."/>
            <person name="Song J.Y."/>
            <person name="Lee S.K."/>
        </authorList>
    </citation>
    <scope>NUCLEOTIDE SEQUENCE [LARGE SCALE GENOMIC DNA]</scope>
    <source>
        <tissue evidence="2">Muscle</tissue>
    </source>
</reference>
<comment type="caution">
    <text evidence="2">The sequence shown here is derived from an EMBL/GenBank/DDBJ whole genome shotgun (WGS) entry which is preliminary data.</text>
</comment>
<proteinExistence type="predicted"/>
<dbReference type="Proteomes" id="UP000314294">
    <property type="component" value="Unassembled WGS sequence"/>
</dbReference>
<accession>A0A4Z2IHL6</accession>
<dbReference type="AlphaFoldDB" id="A0A4Z2IHL6"/>
<name>A0A4Z2IHL6_9TELE</name>
<evidence type="ECO:0000256" key="1">
    <source>
        <dbReference type="SAM" id="MobiDB-lite"/>
    </source>
</evidence>
<evidence type="ECO:0000313" key="2">
    <source>
        <dbReference type="EMBL" id="TNN77185.1"/>
    </source>
</evidence>
<feature type="compositionally biased region" description="Basic and acidic residues" evidence="1">
    <location>
        <begin position="25"/>
        <end position="37"/>
    </location>
</feature>